<dbReference type="PANTHER" id="PTHR30273">
    <property type="entry name" value="PERIPLASMIC SIGNAL SENSOR AND SIGMA FACTOR ACTIVATOR FECR-RELATED"/>
    <property type="match status" value="1"/>
</dbReference>
<reference evidence="3 4" key="1">
    <citation type="submission" date="2016-10" db="EMBL/GenBank/DDBJ databases">
        <authorList>
            <person name="de Groot N.N."/>
        </authorList>
    </citation>
    <scope>NUCLEOTIDE SEQUENCE [LARGE SCALE GENOMIC DNA]</scope>
    <source>
        <strain evidence="3 4">DSM 16619</strain>
    </source>
</reference>
<dbReference type="InterPro" id="IPR012373">
    <property type="entry name" value="Ferrdict_sens_TM"/>
</dbReference>
<evidence type="ECO:0000313" key="3">
    <source>
        <dbReference type="EMBL" id="SDD32181.1"/>
    </source>
</evidence>
<organism evidence="3 4">
    <name type="scientific">Paracidovorax valerianellae</name>
    <dbReference type="NCBI Taxonomy" id="187868"/>
    <lineage>
        <taxon>Bacteria</taxon>
        <taxon>Pseudomonadati</taxon>
        <taxon>Pseudomonadota</taxon>
        <taxon>Betaproteobacteria</taxon>
        <taxon>Burkholderiales</taxon>
        <taxon>Comamonadaceae</taxon>
        <taxon>Paracidovorax</taxon>
    </lineage>
</organism>
<dbReference type="STRING" id="187868.SAMN05192589_105232"/>
<dbReference type="GO" id="GO:0016989">
    <property type="term" value="F:sigma factor antagonist activity"/>
    <property type="evidence" value="ECO:0007669"/>
    <property type="project" value="TreeGrafter"/>
</dbReference>
<dbReference type="OrthoDB" id="1100567at2"/>
<dbReference type="AlphaFoldDB" id="A0A1G6TT26"/>
<dbReference type="Pfam" id="PF04773">
    <property type="entry name" value="FecR"/>
    <property type="match status" value="1"/>
</dbReference>
<keyword evidence="4" id="KW-1185">Reference proteome</keyword>
<feature type="domain" description="FecR protein" evidence="1">
    <location>
        <begin position="126"/>
        <end position="217"/>
    </location>
</feature>
<feature type="domain" description="FecR N-terminal" evidence="2">
    <location>
        <begin position="12"/>
        <end position="55"/>
    </location>
</feature>
<name>A0A1G6TT26_9BURK</name>
<dbReference type="InterPro" id="IPR032623">
    <property type="entry name" value="FecR_N"/>
</dbReference>
<evidence type="ECO:0000313" key="4">
    <source>
        <dbReference type="Proteomes" id="UP000198781"/>
    </source>
</evidence>
<gene>
    <name evidence="3" type="ORF">SAMN05192589_105232</name>
</gene>
<dbReference type="Gene3D" id="2.60.120.1440">
    <property type="match status" value="1"/>
</dbReference>
<accession>A0A1G6TT26</accession>
<proteinExistence type="predicted"/>
<dbReference type="EMBL" id="FMZC01000005">
    <property type="protein sequence ID" value="SDD32181.1"/>
    <property type="molecule type" value="Genomic_DNA"/>
</dbReference>
<dbReference type="Proteomes" id="UP000198781">
    <property type="component" value="Unassembled WGS sequence"/>
</dbReference>
<dbReference type="PIRSF" id="PIRSF018266">
    <property type="entry name" value="FecR"/>
    <property type="match status" value="1"/>
</dbReference>
<dbReference type="InterPro" id="IPR006860">
    <property type="entry name" value="FecR"/>
</dbReference>
<evidence type="ECO:0000259" key="1">
    <source>
        <dbReference type="Pfam" id="PF04773"/>
    </source>
</evidence>
<dbReference type="Pfam" id="PF16220">
    <property type="entry name" value="DUF4880"/>
    <property type="match status" value="1"/>
</dbReference>
<dbReference type="PANTHER" id="PTHR30273:SF2">
    <property type="entry name" value="PROTEIN FECR"/>
    <property type="match status" value="1"/>
</dbReference>
<protein>
    <submittedName>
        <fullName evidence="3">FecR family protein</fullName>
    </submittedName>
</protein>
<evidence type="ECO:0000259" key="2">
    <source>
        <dbReference type="Pfam" id="PF16220"/>
    </source>
</evidence>
<dbReference type="RefSeq" id="WP_092743531.1">
    <property type="nucleotide sequence ID" value="NZ_FMZC01000005.1"/>
</dbReference>
<sequence length="343" mass="37287">MRPLDVADDIAEQAASWIVLLDSEDEAERIQARQGFAAWKAQSPQHAEAATRLQAFIGQVQQVRGTGFEGARAAHAALDTAPPGARQGRSHRAVARAATVLAAVLVLAVPSWHAMHSHPPANLLADLRSSSGEWNTHALADGSKVTLSGVSAINWHMDDGQRVVELVRGSILVDVAKDAARPFYVQTPVGRVRAMGTRFTVTYGDDGMTLEMLESRVALQTPDQWKANSRGALVVQAGQRVHVGSEGVGAVEAMNPSGVEEGWRQHQLLVDDRPLPEVLDQLARHHAGPLYFDRTALAHLRVSGVLPLDDTARALQLLQQNFPQLRMRSLASRWVWLDLQPAS</sequence>